<gene>
    <name evidence="1" type="ORF">SAMN04489812_1259</name>
</gene>
<sequence length="69" mass="7627">MCMIAFIALTALAIALLPVWAPTLGPGAAIGRFLHRTSTTLEDISYANRRLRELQLDLPQTPRTTRLAH</sequence>
<protein>
    <submittedName>
        <fullName evidence="1">Uncharacterized protein</fullName>
    </submittedName>
</protein>
<accession>A0A1H1QGH0</accession>
<proteinExistence type="predicted"/>
<name>A0A1H1QGH0_9ACTN</name>
<dbReference type="EMBL" id="LT629772">
    <property type="protein sequence ID" value="SDS22413.1"/>
    <property type="molecule type" value="Genomic_DNA"/>
</dbReference>
<dbReference type="Proteomes" id="UP000199103">
    <property type="component" value="Chromosome I"/>
</dbReference>
<organism evidence="1 2">
    <name type="scientific">Microlunatus soli</name>
    <dbReference type="NCBI Taxonomy" id="630515"/>
    <lineage>
        <taxon>Bacteria</taxon>
        <taxon>Bacillati</taxon>
        <taxon>Actinomycetota</taxon>
        <taxon>Actinomycetes</taxon>
        <taxon>Propionibacteriales</taxon>
        <taxon>Propionibacteriaceae</taxon>
        <taxon>Microlunatus</taxon>
    </lineage>
</organism>
<dbReference type="AlphaFoldDB" id="A0A1H1QGH0"/>
<keyword evidence="2" id="KW-1185">Reference proteome</keyword>
<reference evidence="1 2" key="1">
    <citation type="submission" date="2016-10" db="EMBL/GenBank/DDBJ databases">
        <authorList>
            <person name="de Groot N.N."/>
        </authorList>
    </citation>
    <scope>NUCLEOTIDE SEQUENCE [LARGE SCALE GENOMIC DNA]</scope>
    <source>
        <strain evidence="1 2">DSM 21800</strain>
    </source>
</reference>
<evidence type="ECO:0000313" key="2">
    <source>
        <dbReference type="Proteomes" id="UP000199103"/>
    </source>
</evidence>
<evidence type="ECO:0000313" key="1">
    <source>
        <dbReference type="EMBL" id="SDS22413.1"/>
    </source>
</evidence>